<reference evidence="2" key="1">
    <citation type="submission" date="2021-03" db="EMBL/GenBank/DDBJ databases">
        <title>Streptomyces strains.</title>
        <authorList>
            <person name="Lund M.B."/>
            <person name="Toerring T."/>
        </authorList>
    </citation>
    <scope>NUCLEOTIDE SEQUENCE</scope>
    <source>
        <strain evidence="2">JCM 4242</strain>
    </source>
</reference>
<dbReference type="InterPro" id="IPR007278">
    <property type="entry name" value="DUF397"/>
</dbReference>
<feature type="domain" description="DUF397" evidence="1">
    <location>
        <begin position="11"/>
        <end position="66"/>
    </location>
</feature>
<dbReference type="Pfam" id="PF04149">
    <property type="entry name" value="DUF397"/>
    <property type="match status" value="1"/>
</dbReference>
<sequence length="67" mass="7178">MNATPDLSKTVWTKSSYSNPDGGGCVEWAPATARTGVIPIRDSKRPERTPLLFAPGTWAAFVATLKS</sequence>
<protein>
    <submittedName>
        <fullName evidence="2">DUF397 domain-containing protein</fullName>
    </submittedName>
</protein>
<evidence type="ECO:0000313" key="2">
    <source>
        <dbReference type="EMBL" id="MBO0651853.1"/>
    </source>
</evidence>
<name>A0A939JM05_9ACTN</name>
<evidence type="ECO:0000259" key="1">
    <source>
        <dbReference type="Pfam" id="PF04149"/>
    </source>
</evidence>
<organism evidence="2 3">
    <name type="scientific">Streptomyces triculaminicus</name>
    <dbReference type="NCBI Taxonomy" id="2816232"/>
    <lineage>
        <taxon>Bacteria</taxon>
        <taxon>Bacillati</taxon>
        <taxon>Actinomycetota</taxon>
        <taxon>Actinomycetes</taxon>
        <taxon>Kitasatosporales</taxon>
        <taxon>Streptomycetaceae</taxon>
        <taxon>Streptomyces</taxon>
    </lineage>
</organism>
<dbReference type="Proteomes" id="UP000664781">
    <property type="component" value="Unassembled WGS sequence"/>
</dbReference>
<comment type="caution">
    <text evidence="2">The sequence shown here is derived from an EMBL/GenBank/DDBJ whole genome shotgun (WGS) entry which is preliminary data.</text>
</comment>
<keyword evidence="3" id="KW-1185">Reference proteome</keyword>
<gene>
    <name evidence="2" type="ORF">J1792_03295</name>
</gene>
<dbReference type="AlphaFoldDB" id="A0A939JM05"/>
<evidence type="ECO:0000313" key="3">
    <source>
        <dbReference type="Proteomes" id="UP000664781"/>
    </source>
</evidence>
<dbReference type="EMBL" id="JAFMOF010000001">
    <property type="protein sequence ID" value="MBO0651853.1"/>
    <property type="molecule type" value="Genomic_DNA"/>
</dbReference>
<dbReference type="RefSeq" id="WP_086574467.1">
    <property type="nucleotide sequence ID" value="NZ_JAFMOF010000001.1"/>
</dbReference>
<proteinExistence type="predicted"/>
<accession>A0A939JM05</accession>